<dbReference type="AlphaFoldDB" id="A0A8J8NNL8"/>
<evidence type="ECO:0000313" key="2">
    <source>
        <dbReference type="EMBL" id="TNV78608.1"/>
    </source>
</evidence>
<gene>
    <name evidence="2" type="ORF">FGO68_gene945</name>
</gene>
<evidence type="ECO:0000256" key="1">
    <source>
        <dbReference type="SAM" id="MobiDB-lite"/>
    </source>
</evidence>
<dbReference type="EMBL" id="RRYP01010103">
    <property type="protein sequence ID" value="TNV78608.1"/>
    <property type="molecule type" value="Genomic_DNA"/>
</dbReference>
<feature type="compositionally biased region" description="Polar residues" evidence="1">
    <location>
        <begin position="34"/>
        <end position="51"/>
    </location>
</feature>
<comment type="caution">
    <text evidence="2">The sequence shown here is derived from an EMBL/GenBank/DDBJ whole genome shotgun (WGS) entry which is preliminary data.</text>
</comment>
<proteinExistence type="predicted"/>
<reference evidence="2" key="1">
    <citation type="submission" date="2019-06" db="EMBL/GenBank/DDBJ databases">
        <authorList>
            <person name="Zheng W."/>
        </authorList>
    </citation>
    <scope>NUCLEOTIDE SEQUENCE</scope>
    <source>
        <strain evidence="2">QDHG01</strain>
    </source>
</reference>
<dbReference type="Proteomes" id="UP000785679">
    <property type="component" value="Unassembled WGS sequence"/>
</dbReference>
<organism evidence="2 3">
    <name type="scientific">Halteria grandinella</name>
    <dbReference type="NCBI Taxonomy" id="5974"/>
    <lineage>
        <taxon>Eukaryota</taxon>
        <taxon>Sar</taxon>
        <taxon>Alveolata</taxon>
        <taxon>Ciliophora</taxon>
        <taxon>Intramacronucleata</taxon>
        <taxon>Spirotrichea</taxon>
        <taxon>Stichotrichia</taxon>
        <taxon>Sporadotrichida</taxon>
        <taxon>Halteriidae</taxon>
        <taxon>Halteria</taxon>
    </lineage>
</organism>
<keyword evidence="3" id="KW-1185">Reference proteome</keyword>
<name>A0A8J8NNL8_HALGN</name>
<feature type="region of interest" description="Disordered" evidence="1">
    <location>
        <begin position="1"/>
        <end position="57"/>
    </location>
</feature>
<protein>
    <submittedName>
        <fullName evidence="2">Uncharacterized protein</fullName>
    </submittedName>
</protein>
<evidence type="ECO:0000313" key="3">
    <source>
        <dbReference type="Proteomes" id="UP000785679"/>
    </source>
</evidence>
<accession>A0A8J8NNL8</accession>
<sequence>MRAGGAASFQDDGKSKYDTFTKSPDNSEEDDSENPTSQMPAQTSSTQTQPLHGNVAVHIALPALQSGHHRSNAMHIRIDSSGTKPQENVLATTFEQPGEEDAVQDGADKVDEEEHTKLTLNLTKKRVSSLATSMIAMLRIQSFPLINSTIAISSIKQSSR</sequence>